<dbReference type="PROSITE" id="PS50157">
    <property type="entry name" value="ZINC_FINGER_C2H2_2"/>
    <property type="match status" value="1"/>
</dbReference>
<feature type="compositionally biased region" description="Low complexity" evidence="2">
    <location>
        <begin position="66"/>
        <end position="87"/>
    </location>
</feature>
<keyword evidence="1" id="KW-0862">Zinc</keyword>
<evidence type="ECO:0000313" key="5">
    <source>
        <dbReference type="Proteomes" id="UP000738325"/>
    </source>
</evidence>
<protein>
    <recommendedName>
        <fullName evidence="3">C2H2-type domain-containing protein</fullName>
    </recommendedName>
</protein>
<evidence type="ECO:0000256" key="2">
    <source>
        <dbReference type="SAM" id="MobiDB-lite"/>
    </source>
</evidence>
<evidence type="ECO:0000259" key="3">
    <source>
        <dbReference type="PROSITE" id="PS50157"/>
    </source>
</evidence>
<dbReference type="GO" id="GO:0008270">
    <property type="term" value="F:zinc ion binding"/>
    <property type="evidence" value="ECO:0007669"/>
    <property type="project" value="UniProtKB-KW"/>
</dbReference>
<feature type="region of interest" description="Disordered" evidence="2">
    <location>
        <begin position="179"/>
        <end position="327"/>
    </location>
</feature>
<dbReference type="AlphaFoldDB" id="A0A9P6RSE9"/>
<evidence type="ECO:0000256" key="1">
    <source>
        <dbReference type="PROSITE-ProRule" id="PRU00042"/>
    </source>
</evidence>
<reference evidence="4" key="1">
    <citation type="journal article" date="2020" name="Fungal Divers.">
        <title>Resolving the Mortierellaceae phylogeny through synthesis of multi-gene phylogenetics and phylogenomics.</title>
        <authorList>
            <person name="Vandepol N."/>
            <person name="Liber J."/>
            <person name="Desiro A."/>
            <person name="Na H."/>
            <person name="Kennedy M."/>
            <person name="Barry K."/>
            <person name="Grigoriev I.V."/>
            <person name="Miller A.N."/>
            <person name="O'Donnell K."/>
            <person name="Stajich J.E."/>
            <person name="Bonito G."/>
        </authorList>
    </citation>
    <scope>NUCLEOTIDE SEQUENCE</scope>
    <source>
        <strain evidence="4">REB-010B</strain>
    </source>
</reference>
<dbReference type="EMBL" id="JAAAIP010000171">
    <property type="protein sequence ID" value="KAG0323868.1"/>
    <property type="molecule type" value="Genomic_DNA"/>
</dbReference>
<keyword evidence="5" id="KW-1185">Reference proteome</keyword>
<sequence length="439" mass="48172">MSKLYTTLYDSEDPQQQLEYASLHQQRQDSESFVDALLSTSTNSSSQTNLPSWDDLYRLQQQQQLPGSPAFSTYSGSSSSSGSAHSSPDTGLIKMLDSDEADDLVDLFNITIEDLLSGNSLTFLNEASGADFALFTPWQQQQQQQQLMATASALQFDNTTEQQEFMQYQQQLQQYQQQQQRFQAMHSQATSGGPQRSNSLSPVMSCAPYPAAATQHYSHQHRHQNVSSSPSTPSSPSSRHVRFFPQSPENYSGSSAMMPPHSSAATTPAGSPSPSLSPAAPSTPHMSPTSSTFVTTAAAMSTTTSTGTTTPTSLPSHPSSPSSPSSAMLSVIPNTDGMTVIKNEDGSIMVYNPVTETMTFRCELCPEESFGRIHDLKRHQTSKHQEMTWPCEFCQRCFVRRDALLRHYTVKSSRDDGVHPASHETEKLLAARARAKLIC</sequence>
<dbReference type="Proteomes" id="UP000738325">
    <property type="component" value="Unassembled WGS sequence"/>
</dbReference>
<comment type="caution">
    <text evidence="4">The sequence shown here is derived from an EMBL/GenBank/DDBJ whole genome shotgun (WGS) entry which is preliminary data.</text>
</comment>
<accession>A0A9P6RSE9</accession>
<feature type="compositionally biased region" description="Low complexity" evidence="2">
    <location>
        <begin position="252"/>
        <end position="327"/>
    </location>
</feature>
<name>A0A9P6RSE9_9FUNG</name>
<dbReference type="SMART" id="SM00355">
    <property type="entry name" value="ZnF_C2H2"/>
    <property type="match status" value="2"/>
</dbReference>
<dbReference type="SUPFAM" id="SSF57667">
    <property type="entry name" value="beta-beta-alpha zinc fingers"/>
    <property type="match status" value="1"/>
</dbReference>
<feature type="compositionally biased region" description="Polar residues" evidence="2">
    <location>
        <begin position="185"/>
        <end position="202"/>
    </location>
</feature>
<gene>
    <name evidence="4" type="ORF">BGZ99_002401</name>
</gene>
<feature type="compositionally biased region" description="Low complexity" evidence="2">
    <location>
        <begin position="227"/>
        <end position="238"/>
    </location>
</feature>
<dbReference type="Gene3D" id="3.30.160.60">
    <property type="entry name" value="Classic Zinc Finger"/>
    <property type="match status" value="1"/>
</dbReference>
<keyword evidence="1" id="KW-0863">Zinc-finger</keyword>
<evidence type="ECO:0000313" key="4">
    <source>
        <dbReference type="EMBL" id="KAG0323868.1"/>
    </source>
</evidence>
<proteinExistence type="predicted"/>
<feature type="region of interest" description="Disordered" evidence="2">
    <location>
        <begin position="66"/>
        <end position="93"/>
    </location>
</feature>
<dbReference type="OrthoDB" id="10018191at2759"/>
<organism evidence="4 5">
    <name type="scientific">Dissophora globulifera</name>
    <dbReference type="NCBI Taxonomy" id="979702"/>
    <lineage>
        <taxon>Eukaryota</taxon>
        <taxon>Fungi</taxon>
        <taxon>Fungi incertae sedis</taxon>
        <taxon>Mucoromycota</taxon>
        <taxon>Mortierellomycotina</taxon>
        <taxon>Mortierellomycetes</taxon>
        <taxon>Mortierellales</taxon>
        <taxon>Mortierellaceae</taxon>
        <taxon>Dissophora</taxon>
    </lineage>
</organism>
<dbReference type="InterPro" id="IPR036236">
    <property type="entry name" value="Znf_C2H2_sf"/>
</dbReference>
<dbReference type="InterPro" id="IPR013087">
    <property type="entry name" value="Znf_C2H2_type"/>
</dbReference>
<keyword evidence="1" id="KW-0479">Metal-binding</keyword>
<feature type="domain" description="C2H2-type" evidence="3">
    <location>
        <begin position="389"/>
        <end position="416"/>
    </location>
</feature>